<dbReference type="GO" id="GO:0009893">
    <property type="term" value="P:positive regulation of metabolic process"/>
    <property type="evidence" value="ECO:0007669"/>
    <property type="project" value="UniProtKB-ARBA"/>
</dbReference>
<keyword evidence="8" id="KW-1185">Reference proteome</keyword>
<feature type="region of interest" description="Disordered" evidence="5">
    <location>
        <begin position="55"/>
        <end position="88"/>
    </location>
</feature>
<keyword evidence="4" id="KW-0539">Nucleus</keyword>
<dbReference type="GO" id="GO:0000981">
    <property type="term" value="F:DNA-binding transcription factor activity, RNA polymerase II-specific"/>
    <property type="evidence" value="ECO:0007669"/>
    <property type="project" value="InterPro"/>
</dbReference>
<dbReference type="InterPro" id="IPR001138">
    <property type="entry name" value="Zn2Cys6_DnaBD"/>
</dbReference>
<dbReference type="Gene3D" id="4.10.240.10">
    <property type="entry name" value="Zn(2)-C6 fungal-type DNA-binding domain"/>
    <property type="match status" value="1"/>
</dbReference>
<reference evidence="7 8" key="1">
    <citation type="submission" date="2016-12" db="EMBL/GenBank/DDBJ databases">
        <title>The genomes of Aspergillus section Nigri reveals drivers in fungal speciation.</title>
        <authorList>
            <consortium name="DOE Joint Genome Institute"/>
            <person name="Vesth T.C."/>
            <person name="Nybo J."/>
            <person name="Theobald S."/>
            <person name="Brandl J."/>
            <person name="Frisvad J.C."/>
            <person name="Nielsen K.F."/>
            <person name="Lyhne E.K."/>
            <person name="Kogle M.E."/>
            <person name="Kuo A."/>
            <person name="Riley R."/>
            <person name="Clum A."/>
            <person name="Nolan M."/>
            <person name="Lipzen A."/>
            <person name="Salamov A."/>
            <person name="Henrissat B."/>
            <person name="Wiebenga A."/>
            <person name="De Vries R.P."/>
            <person name="Grigoriev I.V."/>
            <person name="Mortensen U.H."/>
            <person name="Andersen M.R."/>
            <person name="Baker S.E."/>
        </authorList>
    </citation>
    <scope>NUCLEOTIDE SEQUENCE [LARGE SCALE GENOMIC DNA]</scope>
    <source>
        <strain evidence="7 8">CBS 115572</strain>
    </source>
</reference>
<protein>
    <recommendedName>
        <fullName evidence="6">Zn(2)-C6 fungal-type domain-containing protein</fullName>
    </recommendedName>
</protein>
<keyword evidence="2" id="KW-0238">DNA-binding</keyword>
<dbReference type="SMART" id="SM00066">
    <property type="entry name" value="GAL4"/>
    <property type="match status" value="1"/>
</dbReference>
<dbReference type="RefSeq" id="XP_025466378.1">
    <property type="nucleotide sequence ID" value="XM_025616324.1"/>
</dbReference>
<sequence length="426" mass="47104">MSSPLDLSLRRSCDRCHEQKVRCIRDLTLSEEGTTSCVRCRKAGAICLYSPQLRAGRPPACKRSRPSTTVPDSDLPAPSTHPDEEPFSPSLFFSGLDSELAFEEDPIPLLAPVQALPREHVTEDPTTTPTPTTTTSSIDPVDNELMELGELARRIHRSAHVFTAPNLSGIHPLSVSSPAIQELCDAAFALIRRIPNLPSCLATSRTPFWAPTAGLPPLWDDGQCSWSAWSHHFNDIPFWRSPSSLDAGLVLMVLACHQRLMAAFENVTLSVSHHLLGPTPINSITHTHSSPLLPHHIPPHPRHSPDSFTTETYRGRIIPPPQSTQALLIVELLDHLLDQLDGAFRPLLPDEQAGKSIPEPSSTTNRSTLPSPRCSVLQKDPLMADAEVSLCVETARSMIDAMQHRHGRLRGQLKEIRRRIKDTKYH</sequence>
<name>A0A317WI73_9EURO</name>
<comment type="caution">
    <text evidence="7">The sequence shown here is derived from an EMBL/GenBank/DDBJ whole genome shotgun (WGS) entry which is preliminary data.</text>
</comment>
<accession>A0A317WI73</accession>
<dbReference type="OrthoDB" id="4330117at2759"/>
<dbReference type="SUPFAM" id="SSF57701">
    <property type="entry name" value="Zn2/Cys6 DNA-binding domain"/>
    <property type="match status" value="1"/>
</dbReference>
<evidence type="ECO:0000256" key="5">
    <source>
        <dbReference type="SAM" id="MobiDB-lite"/>
    </source>
</evidence>
<dbReference type="GO" id="GO:0003677">
    <property type="term" value="F:DNA binding"/>
    <property type="evidence" value="ECO:0007669"/>
    <property type="project" value="UniProtKB-KW"/>
</dbReference>
<dbReference type="PROSITE" id="PS50048">
    <property type="entry name" value="ZN2_CY6_FUNGAL_2"/>
    <property type="match status" value="1"/>
</dbReference>
<dbReference type="Proteomes" id="UP000246702">
    <property type="component" value="Unassembled WGS sequence"/>
</dbReference>
<dbReference type="AlphaFoldDB" id="A0A317WI73"/>
<dbReference type="CDD" id="cd00067">
    <property type="entry name" value="GAL4"/>
    <property type="match status" value="1"/>
</dbReference>
<evidence type="ECO:0000256" key="1">
    <source>
        <dbReference type="ARBA" id="ARBA00023015"/>
    </source>
</evidence>
<evidence type="ECO:0000256" key="2">
    <source>
        <dbReference type="ARBA" id="ARBA00023125"/>
    </source>
</evidence>
<feature type="compositionally biased region" description="Polar residues" evidence="5">
    <location>
        <begin position="359"/>
        <end position="370"/>
    </location>
</feature>
<dbReference type="InterPro" id="IPR036864">
    <property type="entry name" value="Zn2-C6_fun-type_DNA-bd_sf"/>
</dbReference>
<evidence type="ECO:0000256" key="4">
    <source>
        <dbReference type="ARBA" id="ARBA00023242"/>
    </source>
</evidence>
<dbReference type="Pfam" id="PF00172">
    <property type="entry name" value="Zn_clus"/>
    <property type="match status" value="1"/>
</dbReference>
<evidence type="ECO:0000259" key="6">
    <source>
        <dbReference type="PROSITE" id="PS50048"/>
    </source>
</evidence>
<evidence type="ECO:0000313" key="7">
    <source>
        <dbReference type="EMBL" id="PWY83910.1"/>
    </source>
</evidence>
<feature type="region of interest" description="Disordered" evidence="5">
    <location>
        <begin position="348"/>
        <end position="373"/>
    </location>
</feature>
<keyword evidence="1" id="KW-0805">Transcription regulation</keyword>
<evidence type="ECO:0000256" key="3">
    <source>
        <dbReference type="ARBA" id="ARBA00023163"/>
    </source>
</evidence>
<dbReference type="GO" id="GO:0008270">
    <property type="term" value="F:zinc ion binding"/>
    <property type="evidence" value="ECO:0007669"/>
    <property type="project" value="InterPro"/>
</dbReference>
<feature type="region of interest" description="Disordered" evidence="5">
    <location>
        <begin position="119"/>
        <end position="139"/>
    </location>
</feature>
<dbReference type="GeneID" id="37118467"/>
<gene>
    <name evidence="7" type="ORF">BO94DRAFT_599442</name>
</gene>
<organism evidence="7 8">
    <name type="scientific">Aspergillus sclerotioniger CBS 115572</name>
    <dbReference type="NCBI Taxonomy" id="1450535"/>
    <lineage>
        <taxon>Eukaryota</taxon>
        <taxon>Fungi</taxon>
        <taxon>Dikarya</taxon>
        <taxon>Ascomycota</taxon>
        <taxon>Pezizomycotina</taxon>
        <taxon>Eurotiomycetes</taxon>
        <taxon>Eurotiomycetidae</taxon>
        <taxon>Eurotiales</taxon>
        <taxon>Aspergillaceae</taxon>
        <taxon>Aspergillus</taxon>
        <taxon>Aspergillus subgen. Circumdati</taxon>
    </lineage>
</organism>
<feature type="domain" description="Zn(2)-C6 fungal-type" evidence="6">
    <location>
        <begin position="12"/>
        <end position="49"/>
    </location>
</feature>
<proteinExistence type="predicted"/>
<feature type="compositionally biased region" description="Low complexity" evidence="5">
    <location>
        <begin position="125"/>
        <end position="135"/>
    </location>
</feature>
<dbReference type="EMBL" id="MSFK01000018">
    <property type="protein sequence ID" value="PWY83910.1"/>
    <property type="molecule type" value="Genomic_DNA"/>
</dbReference>
<evidence type="ECO:0000313" key="8">
    <source>
        <dbReference type="Proteomes" id="UP000246702"/>
    </source>
</evidence>
<dbReference type="STRING" id="1450535.A0A317WI73"/>
<keyword evidence="3" id="KW-0804">Transcription</keyword>